<dbReference type="EC" id="2.4.1.207" evidence="6"/>
<keyword evidence="9" id="KW-1185">Reference proteome</keyword>
<keyword evidence="6" id="KW-0961">Cell wall biogenesis/degradation</keyword>
<dbReference type="InterPro" id="IPR000757">
    <property type="entry name" value="Beta-glucanase-like"/>
</dbReference>
<keyword evidence="6" id="KW-0134">Cell wall</keyword>
<feature type="non-terminal residue" evidence="8">
    <location>
        <position position="1"/>
    </location>
</feature>
<keyword evidence="6" id="KW-0964">Secreted</keyword>
<proteinExistence type="inferred from homology"/>
<keyword evidence="1 6" id="KW-0808">Transferase</keyword>
<dbReference type="GO" id="GO:0016762">
    <property type="term" value="F:xyloglucan:xyloglucosyl transferase activity"/>
    <property type="evidence" value="ECO:0007669"/>
    <property type="project" value="UniProtKB-EC"/>
</dbReference>
<dbReference type="PIRSF" id="PIRSF005604">
    <property type="entry name" value="XET"/>
    <property type="match status" value="1"/>
</dbReference>
<dbReference type="GO" id="GO:0048046">
    <property type="term" value="C:apoplast"/>
    <property type="evidence" value="ECO:0007669"/>
    <property type="project" value="UniProtKB-SubCell"/>
</dbReference>
<evidence type="ECO:0000313" key="8">
    <source>
        <dbReference type="EMBL" id="EPS58610.1"/>
    </source>
</evidence>
<evidence type="ECO:0000259" key="7">
    <source>
        <dbReference type="PROSITE" id="PS51762"/>
    </source>
</evidence>
<sequence length="295" mass="33913">VLSLVGLVSGLRQNLPIVSFEEGYSHLFGENNLVVLRDGKSVRLSLDGRTGSGFVSQDVYRNGYFSASIKLPGDYTAGVVVAFYLSNGDRYEKNHDEIDIEFLGNVKGKEWRIQTNVYGNGSTGFGREERYGLWFDPTESFHHYSVLWTRNLIVFFVDDVPIREMKRMIIDGDGDEFPSKPMSVYGTIWDGSDWATNGGKYRVDYGYAPFVSEFSEFVLHGRSVGYAGERRAEMAEFRKGYMQYSYCYDRARYDSPLPECVIDAEEAERLRRFDPVTFGEVGGRRRRRRRGRRNR</sequence>
<dbReference type="OrthoDB" id="4781at2759"/>
<name>S8BVH9_9LAMI</name>
<feature type="active site" description="Nucleophile" evidence="5">
    <location>
        <position position="97"/>
    </location>
</feature>
<feature type="non-terminal residue" evidence="8">
    <location>
        <position position="295"/>
    </location>
</feature>
<dbReference type="SUPFAM" id="SSF49899">
    <property type="entry name" value="Concanavalin A-like lectins/glucanases"/>
    <property type="match status" value="1"/>
</dbReference>
<keyword evidence="3" id="KW-1015">Disulfide bond</keyword>
<dbReference type="GO" id="GO:0071555">
    <property type="term" value="P:cell wall organization"/>
    <property type="evidence" value="ECO:0007669"/>
    <property type="project" value="UniProtKB-KW"/>
</dbReference>
<gene>
    <name evidence="8" type="ORF">M569_16203</name>
</gene>
<protein>
    <recommendedName>
        <fullName evidence="6">Xyloglucan endotransglucosylase/hydrolase</fullName>
        <ecNumber evidence="6">2.4.1.207</ecNumber>
    </recommendedName>
</protein>
<dbReference type="InterPro" id="IPR044791">
    <property type="entry name" value="Beta-glucanase/XTH"/>
</dbReference>
<comment type="similarity">
    <text evidence="6">Belongs to the glycosyl hydrolase 16 family.</text>
</comment>
<comment type="function">
    <text evidence="6">Catalyzes xyloglucan endohydrolysis (XEH) and/or endotransglycosylation (XET). Cleaves and religates xyloglucan polymers, an essential constituent of the primary cell wall, and thereby participates in cell wall construction of growing tissues.</text>
</comment>
<dbReference type="Pfam" id="PF06955">
    <property type="entry name" value="XET_C"/>
    <property type="match status" value="1"/>
</dbReference>
<dbReference type="GO" id="GO:0010411">
    <property type="term" value="P:xyloglucan metabolic process"/>
    <property type="evidence" value="ECO:0007669"/>
    <property type="project" value="InterPro"/>
</dbReference>
<dbReference type="InterPro" id="IPR013320">
    <property type="entry name" value="ConA-like_dom_sf"/>
</dbReference>
<evidence type="ECO:0000256" key="3">
    <source>
        <dbReference type="ARBA" id="ARBA00023157"/>
    </source>
</evidence>
<dbReference type="Gene3D" id="2.60.120.200">
    <property type="match status" value="1"/>
</dbReference>
<comment type="PTM">
    <text evidence="6">Contains at least one intrachain disulfide bond essential for its enzymatic activity.</text>
</comment>
<evidence type="ECO:0000313" key="9">
    <source>
        <dbReference type="Proteomes" id="UP000015453"/>
    </source>
</evidence>
<dbReference type="AlphaFoldDB" id="S8BVH9"/>
<evidence type="ECO:0000256" key="1">
    <source>
        <dbReference type="ARBA" id="ARBA00022679"/>
    </source>
</evidence>
<accession>S8BVH9</accession>
<evidence type="ECO:0000256" key="2">
    <source>
        <dbReference type="ARBA" id="ARBA00022801"/>
    </source>
</evidence>
<dbReference type="InterPro" id="IPR016455">
    <property type="entry name" value="XTH"/>
</dbReference>
<keyword evidence="4 6" id="KW-0326">Glycosidase</keyword>
<dbReference type="GO" id="GO:0004553">
    <property type="term" value="F:hydrolase activity, hydrolyzing O-glycosyl compounds"/>
    <property type="evidence" value="ECO:0007669"/>
    <property type="project" value="InterPro"/>
</dbReference>
<dbReference type="PANTHER" id="PTHR31062">
    <property type="entry name" value="XYLOGLUCAN ENDOTRANSGLUCOSYLASE/HYDROLASE PROTEIN 8-RELATED"/>
    <property type="match status" value="1"/>
</dbReference>
<feature type="domain" description="GH16" evidence="7">
    <location>
        <begin position="11"/>
        <end position="214"/>
    </location>
</feature>
<dbReference type="Pfam" id="PF00722">
    <property type="entry name" value="Glyco_hydro_16"/>
    <property type="match status" value="1"/>
</dbReference>
<dbReference type="EMBL" id="AUSU01009053">
    <property type="protein sequence ID" value="EPS58610.1"/>
    <property type="molecule type" value="Genomic_DNA"/>
</dbReference>
<dbReference type="PROSITE" id="PS51762">
    <property type="entry name" value="GH16_2"/>
    <property type="match status" value="1"/>
</dbReference>
<evidence type="ECO:0000256" key="4">
    <source>
        <dbReference type="ARBA" id="ARBA00023295"/>
    </source>
</evidence>
<evidence type="ECO:0000256" key="5">
    <source>
        <dbReference type="PIRSR" id="PIRSR005604-1"/>
    </source>
</evidence>
<comment type="subcellular location">
    <subcellularLocation>
        <location evidence="6">Secreted</location>
        <location evidence="6">Cell wall</location>
    </subcellularLocation>
    <subcellularLocation>
        <location evidence="6">Secreted</location>
        <location evidence="6">Extracellular space</location>
        <location evidence="6">Apoplast</location>
    </subcellularLocation>
</comment>
<organism evidence="8 9">
    <name type="scientific">Genlisea aurea</name>
    <dbReference type="NCBI Taxonomy" id="192259"/>
    <lineage>
        <taxon>Eukaryota</taxon>
        <taxon>Viridiplantae</taxon>
        <taxon>Streptophyta</taxon>
        <taxon>Embryophyta</taxon>
        <taxon>Tracheophyta</taxon>
        <taxon>Spermatophyta</taxon>
        <taxon>Magnoliopsida</taxon>
        <taxon>eudicotyledons</taxon>
        <taxon>Gunneridae</taxon>
        <taxon>Pentapetalae</taxon>
        <taxon>asterids</taxon>
        <taxon>lamiids</taxon>
        <taxon>Lamiales</taxon>
        <taxon>Lentibulariaceae</taxon>
        <taxon>Genlisea</taxon>
    </lineage>
</organism>
<feature type="active site" description="Proton donor" evidence="5">
    <location>
        <position position="101"/>
    </location>
</feature>
<dbReference type="InterPro" id="IPR010713">
    <property type="entry name" value="XET_C"/>
</dbReference>
<dbReference type="Proteomes" id="UP000015453">
    <property type="component" value="Unassembled WGS sequence"/>
</dbReference>
<comment type="caution">
    <text evidence="8">The sequence shown here is derived from an EMBL/GenBank/DDBJ whole genome shotgun (WGS) entry which is preliminary data.</text>
</comment>
<keyword evidence="6" id="KW-0052">Apoplast</keyword>
<dbReference type="GO" id="GO:0042546">
    <property type="term" value="P:cell wall biogenesis"/>
    <property type="evidence" value="ECO:0007669"/>
    <property type="project" value="InterPro"/>
</dbReference>
<reference evidence="8 9" key="1">
    <citation type="journal article" date="2013" name="BMC Genomics">
        <title>The miniature genome of a carnivorous plant Genlisea aurea contains a low number of genes and short non-coding sequences.</title>
        <authorList>
            <person name="Leushkin E.V."/>
            <person name="Sutormin R.A."/>
            <person name="Nabieva E.R."/>
            <person name="Penin A.A."/>
            <person name="Kondrashov A.S."/>
            <person name="Logacheva M.D."/>
        </authorList>
    </citation>
    <scope>NUCLEOTIDE SEQUENCE [LARGE SCALE GENOMIC DNA]</scope>
</reference>
<evidence type="ECO:0000256" key="6">
    <source>
        <dbReference type="RuleBase" id="RU361120"/>
    </source>
</evidence>
<keyword evidence="2 6" id="KW-0378">Hydrolase</keyword>